<keyword evidence="3" id="KW-1185">Reference proteome</keyword>
<protein>
    <submittedName>
        <fullName evidence="2">Uncharacterized protein</fullName>
    </submittedName>
</protein>
<evidence type="ECO:0000313" key="3">
    <source>
        <dbReference type="Proteomes" id="UP001431572"/>
    </source>
</evidence>
<dbReference type="RefSeq" id="WP_341472291.1">
    <property type="nucleotide sequence ID" value="NZ_CP128403.1"/>
</dbReference>
<reference evidence="2" key="1">
    <citation type="journal article" date="2024" name="Nature">
        <title>Anoxygenic phototroph of the Chloroflexota uses a type I reaction centre.</title>
        <authorList>
            <person name="Tsuji J.M."/>
            <person name="Shaw N.A."/>
            <person name="Nagashima S."/>
            <person name="Venkiteswaran J.J."/>
            <person name="Schiff S.L."/>
            <person name="Watanabe T."/>
            <person name="Fukui M."/>
            <person name="Hanada S."/>
            <person name="Tank M."/>
            <person name="Neufeld J.D."/>
        </authorList>
    </citation>
    <scope>NUCLEOTIDE SEQUENCE</scope>
    <source>
        <strain evidence="2">L227-S17</strain>
    </source>
</reference>
<evidence type="ECO:0000313" key="2">
    <source>
        <dbReference type="EMBL" id="WJW70423.1"/>
    </source>
</evidence>
<dbReference type="Proteomes" id="UP001431572">
    <property type="component" value="Plasmid unnamed3"/>
</dbReference>
<feature type="region of interest" description="Disordered" evidence="1">
    <location>
        <begin position="1"/>
        <end position="25"/>
    </location>
</feature>
<geneLocation type="plasmid" evidence="2 3">
    <name>unnamed3</name>
</geneLocation>
<evidence type="ECO:0000256" key="1">
    <source>
        <dbReference type="SAM" id="MobiDB-lite"/>
    </source>
</evidence>
<organism evidence="2 3">
    <name type="scientific">Candidatus Chlorohelix allophototropha</name>
    <dbReference type="NCBI Taxonomy" id="3003348"/>
    <lineage>
        <taxon>Bacteria</taxon>
        <taxon>Bacillati</taxon>
        <taxon>Chloroflexota</taxon>
        <taxon>Chloroflexia</taxon>
        <taxon>Candidatus Chloroheliales</taxon>
        <taxon>Candidatus Chloroheliaceae</taxon>
        <taxon>Candidatus Chlorohelix</taxon>
    </lineage>
</organism>
<gene>
    <name evidence="2" type="ORF">OZ401_005107</name>
</gene>
<keyword evidence="2" id="KW-0614">Plasmid</keyword>
<accession>A0ABY9BB61</accession>
<sequence length="83" mass="9232">MSLIPIEEGNSIKTSLGHLPQPGRSGSSSFYVVAFQNQASLESTDLINSFSLTFVPHKLAMNRFSPKSRKFPTVGILRMTERF</sequence>
<dbReference type="EMBL" id="CP128403">
    <property type="protein sequence ID" value="WJW70423.1"/>
    <property type="molecule type" value="Genomic_DNA"/>
</dbReference>
<proteinExistence type="predicted"/>
<name>A0ABY9BB61_9CHLR</name>